<evidence type="ECO:0000313" key="2">
    <source>
        <dbReference type="EMBL" id="KAE8099496.1"/>
    </source>
</evidence>
<feature type="region of interest" description="Disordered" evidence="1">
    <location>
        <begin position="78"/>
        <end position="101"/>
    </location>
</feature>
<keyword evidence="3" id="KW-1185">Reference proteome</keyword>
<feature type="region of interest" description="Disordered" evidence="1">
    <location>
        <begin position="1"/>
        <end position="58"/>
    </location>
</feature>
<organism evidence="2 3">
    <name type="scientific">Carpinus fangiana</name>
    <dbReference type="NCBI Taxonomy" id="176857"/>
    <lineage>
        <taxon>Eukaryota</taxon>
        <taxon>Viridiplantae</taxon>
        <taxon>Streptophyta</taxon>
        <taxon>Embryophyta</taxon>
        <taxon>Tracheophyta</taxon>
        <taxon>Spermatophyta</taxon>
        <taxon>Magnoliopsida</taxon>
        <taxon>eudicotyledons</taxon>
        <taxon>Gunneridae</taxon>
        <taxon>Pentapetalae</taxon>
        <taxon>rosids</taxon>
        <taxon>fabids</taxon>
        <taxon>Fagales</taxon>
        <taxon>Betulaceae</taxon>
        <taxon>Carpinus</taxon>
    </lineage>
</organism>
<accession>A0A5N6RMG4</accession>
<dbReference type="EMBL" id="CM017327">
    <property type="protein sequence ID" value="KAE8099496.1"/>
    <property type="molecule type" value="Genomic_DNA"/>
</dbReference>
<feature type="compositionally biased region" description="Basic and acidic residues" evidence="1">
    <location>
        <begin position="87"/>
        <end position="101"/>
    </location>
</feature>
<sequence length="101" mass="11454">MDDVEDSSAERGQKPSGQKRTLANELTELANKEGQQDGAAEENLNEEGWRKRAKRSRASSNKFFTLIDVEQKMQRAISHETGGVCRASDDTWRKKDQTNKQ</sequence>
<gene>
    <name evidence="2" type="ORF">FH972_017476</name>
</gene>
<reference evidence="2 3" key="1">
    <citation type="submission" date="2019-06" db="EMBL/GenBank/DDBJ databases">
        <title>A chromosomal-level reference genome of Carpinus fangiana (Coryloideae, Betulaceae).</title>
        <authorList>
            <person name="Yang X."/>
            <person name="Wang Z."/>
            <person name="Zhang L."/>
            <person name="Hao G."/>
            <person name="Liu J."/>
            <person name="Yang Y."/>
        </authorList>
    </citation>
    <scope>NUCLEOTIDE SEQUENCE [LARGE SCALE GENOMIC DNA]</scope>
    <source>
        <strain evidence="2">Cfa_2016G</strain>
        <tissue evidence="2">Leaf</tissue>
    </source>
</reference>
<dbReference type="AlphaFoldDB" id="A0A5N6RMG4"/>
<protein>
    <submittedName>
        <fullName evidence="2">Uncharacterized protein</fullName>
    </submittedName>
</protein>
<evidence type="ECO:0000313" key="3">
    <source>
        <dbReference type="Proteomes" id="UP000327013"/>
    </source>
</evidence>
<name>A0A5N6RMG4_9ROSI</name>
<proteinExistence type="predicted"/>
<evidence type="ECO:0000256" key="1">
    <source>
        <dbReference type="SAM" id="MobiDB-lite"/>
    </source>
</evidence>
<dbReference type="Proteomes" id="UP000327013">
    <property type="component" value="Chromosome 7"/>
</dbReference>